<evidence type="ECO:0000313" key="2">
    <source>
        <dbReference type="EMBL" id="MCZ0702971.1"/>
    </source>
</evidence>
<accession>A0A9J6RC99</accession>
<dbReference type="RefSeq" id="WP_268779737.1">
    <property type="nucleotide sequence ID" value="NZ_JAPRAT010000010.1"/>
</dbReference>
<proteinExistence type="predicted"/>
<protein>
    <submittedName>
        <fullName evidence="2">Uncharacterized protein</fullName>
    </submittedName>
</protein>
<keyword evidence="3" id="KW-1185">Reference proteome</keyword>
<organism evidence="2 3">
    <name type="scientific">Natronobacillus azotifigens</name>
    <dbReference type="NCBI Taxonomy" id="472978"/>
    <lineage>
        <taxon>Bacteria</taxon>
        <taxon>Bacillati</taxon>
        <taxon>Bacillota</taxon>
        <taxon>Bacilli</taxon>
        <taxon>Bacillales</taxon>
        <taxon>Bacillaceae</taxon>
        <taxon>Natronobacillus</taxon>
    </lineage>
</organism>
<reference evidence="2" key="1">
    <citation type="submission" date="2022-11" db="EMBL/GenBank/DDBJ databases">
        <title>WGS of Natronobacillus azotifigens 24KS-1, an anaerobic diazotrophic haloalkaliphile from soda-rich habitats.</title>
        <authorList>
            <person name="Sorokin D.Y."/>
            <person name="Merkel A.Y."/>
        </authorList>
    </citation>
    <scope>NUCLEOTIDE SEQUENCE</scope>
    <source>
        <strain evidence="2">24KS-1</strain>
    </source>
</reference>
<keyword evidence="1" id="KW-0472">Membrane</keyword>
<dbReference type="EMBL" id="JAPRAT010000010">
    <property type="protein sequence ID" value="MCZ0702971.1"/>
    <property type="molecule type" value="Genomic_DNA"/>
</dbReference>
<dbReference type="AlphaFoldDB" id="A0A9J6RC99"/>
<gene>
    <name evidence="2" type="ORF">OWO01_07075</name>
</gene>
<evidence type="ECO:0000256" key="1">
    <source>
        <dbReference type="SAM" id="Phobius"/>
    </source>
</evidence>
<keyword evidence="1" id="KW-1133">Transmembrane helix</keyword>
<evidence type="ECO:0000313" key="3">
    <source>
        <dbReference type="Proteomes" id="UP001084197"/>
    </source>
</evidence>
<feature type="transmembrane region" description="Helical" evidence="1">
    <location>
        <begin position="6"/>
        <end position="23"/>
    </location>
</feature>
<sequence length="105" mass="12331">MNEWYILLLVFLPLLFSILNQFFHDKKKVKKIMNMRKKKGVTPMNHEILKKHIGRSCSVSTLDHFAMGTILSVNETWLEVEVVKKKSKQIELINLEYVEKISIGE</sequence>
<name>A0A9J6RC99_9BACI</name>
<keyword evidence="1" id="KW-0812">Transmembrane</keyword>
<dbReference type="Proteomes" id="UP001084197">
    <property type="component" value="Unassembled WGS sequence"/>
</dbReference>
<comment type="caution">
    <text evidence="2">The sequence shown here is derived from an EMBL/GenBank/DDBJ whole genome shotgun (WGS) entry which is preliminary data.</text>
</comment>